<accession>A0ABR2GVM9</accession>
<dbReference type="EMBL" id="JAPFFF010000057">
    <property type="protein sequence ID" value="KAK8837979.1"/>
    <property type="molecule type" value="Genomic_DNA"/>
</dbReference>
<gene>
    <name evidence="3" type="ORF">M9Y10_035923</name>
</gene>
<dbReference type="PANTHER" id="PTHR39201:SF1">
    <property type="entry name" value="FLAVODOXIN-LIKE DOMAIN-CONTAINING PROTEIN"/>
    <property type="match status" value="1"/>
</dbReference>
<evidence type="ECO:0000256" key="1">
    <source>
        <dbReference type="SAM" id="MobiDB-lite"/>
    </source>
</evidence>
<reference evidence="3 4" key="1">
    <citation type="submission" date="2024-04" db="EMBL/GenBank/DDBJ databases">
        <title>Tritrichomonas musculus Genome.</title>
        <authorList>
            <person name="Alves-Ferreira E."/>
            <person name="Grigg M."/>
            <person name="Lorenzi H."/>
            <person name="Galac M."/>
        </authorList>
    </citation>
    <scope>NUCLEOTIDE SEQUENCE [LARGE SCALE GENOMIC DNA]</scope>
    <source>
        <strain evidence="3 4">EAF2021</strain>
    </source>
</reference>
<dbReference type="InterPro" id="IPR008254">
    <property type="entry name" value="Flavodoxin/NO_synth"/>
</dbReference>
<keyword evidence="4" id="KW-1185">Reference proteome</keyword>
<dbReference type="InterPro" id="IPR029039">
    <property type="entry name" value="Flavoprotein-like_sf"/>
</dbReference>
<dbReference type="SUPFAM" id="SSF52218">
    <property type="entry name" value="Flavoproteins"/>
    <property type="match status" value="3"/>
</dbReference>
<feature type="region of interest" description="Disordered" evidence="1">
    <location>
        <begin position="380"/>
        <end position="403"/>
    </location>
</feature>
<feature type="compositionally biased region" description="Acidic residues" evidence="1">
    <location>
        <begin position="193"/>
        <end position="206"/>
    </location>
</feature>
<feature type="domain" description="Flavodoxin-like" evidence="2">
    <location>
        <begin position="407"/>
        <end position="560"/>
    </location>
</feature>
<dbReference type="Pfam" id="PF12682">
    <property type="entry name" value="Flavodoxin_4"/>
    <property type="match status" value="3"/>
</dbReference>
<evidence type="ECO:0000313" key="4">
    <source>
        <dbReference type="Proteomes" id="UP001470230"/>
    </source>
</evidence>
<evidence type="ECO:0000313" key="3">
    <source>
        <dbReference type="EMBL" id="KAK8837979.1"/>
    </source>
</evidence>
<evidence type="ECO:0000259" key="2">
    <source>
        <dbReference type="Pfam" id="PF12682"/>
    </source>
</evidence>
<proteinExistence type="predicted"/>
<sequence length="586" mass="65568">MFISWFFLNVMANSPFSNERVISSNRKLQSNKILVVYFSCTGNTKKVATNINSIVGGDLVEIVPSIPYTSEDLDHGNSESRTSKERDDPTILPEIKNDINNFNEYTTILLGYPLWWAKAPNIIRTFMKKYDFSDKNIITFSTSSSSSDGSKSFLPSLAPTAKWNEDFKRFSSSAQESEVKTWIDTLDLDKDEESSTADKVVDEESSTADQKTDEGTVNKPSKKLVVYFSCTGNTKRVATNINSIVGGDLVEIVPSVPYTSQDLDHGNSESRTSKERDDPTILPEIKNDINNFNEYTTILLGYPLWWAKAPNIIRTFMKKYDFSDKNIITFSTSSSSSDGSKSFLPSLAPTAKWNEDFKRFSSSAQESEVKTWIDTLDLDKDEETSTTESTGSTTPGSDGHGNKNDHKIVVAYFSATGNTKRIAQSIHNTLKYGRIVEIVPVIPYTSSDLNYNDKDSRVSKEHNDPNFRPEFRDISDINRAETILVGYPIWWGEAPHIVYSFIEKFNLKDKTVIPFCTSASSKMGNSGSNLAAKAKNANWLEGQRFSSSASSNTVEDWVDSLLEVNSENEIKFINGNHSKKGTLPRS</sequence>
<feature type="compositionally biased region" description="Low complexity" evidence="1">
    <location>
        <begin position="386"/>
        <end position="397"/>
    </location>
</feature>
<protein>
    <recommendedName>
        <fullName evidence="2">Flavodoxin-like domain-containing protein</fullName>
    </recommendedName>
</protein>
<dbReference type="PANTHER" id="PTHR39201">
    <property type="entry name" value="EXPORTED PROTEIN-RELATED"/>
    <property type="match status" value="1"/>
</dbReference>
<dbReference type="Gene3D" id="3.40.50.360">
    <property type="match status" value="3"/>
</dbReference>
<comment type="caution">
    <text evidence="3">The sequence shown here is derived from an EMBL/GenBank/DDBJ whole genome shotgun (WGS) entry which is preliminary data.</text>
</comment>
<name>A0ABR2GVM9_9EUKA</name>
<dbReference type="Proteomes" id="UP001470230">
    <property type="component" value="Unassembled WGS sequence"/>
</dbReference>
<feature type="region of interest" description="Disordered" evidence="1">
    <location>
        <begin position="193"/>
        <end position="216"/>
    </location>
</feature>
<feature type="domain" description="Flavodoxin-like" evidence="2">
    <location>
        <begin position="222"/>
        <end position="375"/>
    </location>
</feature>
<organism evidence="3 4">
    <name type="scientific">Tritrichomonas musculus</name>
    <dbReference type="NCBI Taxonomy" id="1915356"/>
    <lineage>
        <taxon>Eukaryota</taxon>
        <taxon>Metamonada</taxon>
        <taxon>Parabasalia</taxon>
        <taxon>Tritrichomonadida</taxon>
        <taxon>Tritrichomonadidae</taxon>
        <taxon>Tritrichomonas</taxon>
    </lineage>
</organism>
<feature type="domain" description="Flavodoxin-like" evidence="2">
    <location>
        <begin position="32"/>
        <end position="185"/>
    </location>
</feature>